<dbReference type="EMBL" id="FTNM01000001">
    <property type="protein sequence ID" value="SIQ69943.1"/>
    <property type="molecule type" value="Genomic_DNA"/>
</dbReference>
<dbReference type="RefSeq" id="WP_076421371.1">
    <property type="nucleotide sequence ID" value="NZ_FTNM01000001.1"/>
</dbReference>
<evidence type="ECO:0000256" key="1">
    <source>
        <dbReference type="ARBA" id="ARBA00022801"/>
    </source>
</evidence>
<dbReference type="GO" id="GO:0016787">
    <property type="term" value="F:hydrolase activity"/>
    <property type="evidence" value="ECO:0007669"/>
    <property type="project" value="UniProtKB-KW"/>
</dbReference>
<feature type="chain" id="PRO_5009938828" evidence="2">
    <location>
        <begin position="27"/>
        <end position="350"/>
    </location>
</feature>
<dbReference type="PANTHER" id="PTHR43798:SF31">
    <property type="entry name" value="AB HYDROLASE SUPERFAMILY PROTEIN YCLE"/>
    <property type="match status" value="1"/>
</dbReference>
<name>A0A1N6UWD9_9BACT</name>
<sequence>MKVSSKTKLVLTALVLLYLHTACQSAQPAAASTGMHNTTSTETASTQATASTSATALAPAADPVFEGLSYKYAVNKVTLPNGVRIAYTDEGKGPETLIFIHGLGSYLPAWDKNVAALSQHYRCIAIDLPGYGKSDKTGVTAGMATYAEDVLALMDALQLEQATLVGHSMGGQIAITAALKEPQRIKHLVLAAPAGIETFTEQQKQLFKMTVTPESVQKTTPEQVVANFKVNFHQMPADVQYMIDDRLKIAESAEFGAYSAAVAGSVAAMVDEPVYEQLPQVQVPTLIIFGAQDALIPNRYLNPNLTTQAVAEAARQRIPNSQLVVLPETGHFLQYEQADAFNKAIREFLK</sequence>
<dbReference type="OrthoDB" id="9799612at2"/>
<dbReference type="InterPro" id="IPR050266">
    <property type="entry name" value="AB_hydrolase_sf"/>
</dbReference>
<dbReference type="Pfam" id="PF00561">
    <property type="entry name" value="Abhydrolase_1"/>
    <property type="match status" value="1"/>
</dbReference>
<dbReference type="Proteomes" id="UP000185924">
    <property type="component" value="Unassembled WGS sequence"/>
</dbReference>
<dbReference type="PANTHER" id="PTHR43798">
    <property type="entry name" value="MONOACYLGLYCEROL LIPASE"/>
    <property type="match status" value="1"/>
</dbReference>
<dbReference type="Gene3D" id="3.40.50.1820">
    <property type="entry name" value="alpha/beta hydrolase"/>
    <property type="match status" value="1"/>
</dbReference>
<feature type="domain" description="AB hydrolase-1" evidence="3">
    <location>
        <begin position="96"/>
        <end position="336"/>
    </location>
</feature>
<evidence type="ECO:0000259" key="3">
    <source>
        <dbReference type="Pfam" id="PF00561"/>
    </source>
</evidence>
<keyword evidence="1" id="KW-0378">Hydrolase</keyword>
<accession>A0A1N6UWD9</accession>
<dbReference type="PRINTS" id="PR00111">
    <property type="entry name" value="ABHYDROLASE"/>
</dbReference>
<evidence type="ECO:0000256" key="2">
    <source>
        <dbReference type="SAM" id="SignalP"/>
    </source>
</evidence>
<gene>
    <name evidence="4" type="ORF">SAMN05421545_1113</name>
</gene>
<feature type="signal peptide" evidence="2">
    <location>
        <begin position="1"/>
        <end position="26"/>
    </location>
</feature>
<proteinExistence type="predicted"/>
<keyword evidence="5" id="KW-1185">Reference proteome</keyword>
<dbReference type="InterPro" id="IPR000073">
    <property type="entry name" value="AB_hydrolase_1"/>
</dbReference>
<reference evidence="5" key="1">
    <citation type="submission" date="2017-01" db="EMBL/GenBank/DDBJ databases">
        <authorList>
            <person name="Varghese N."/>
            <person name="Submissions S."/>
        </authorList>
    </citation>
    <scope>NUCLEOTIDE SEQUENCE [LARGE SCALE GENOMIC DNA]</scope>
    <source>
        <strain evidence="5">DM9</strain>
    </source>
</reference>
<organism evidence="4 5">
    <name type="scientific">Pontibacter lucknowensis</name>
    <dbReference type="NCBI Taxonomy" id="1077936"/>
    <lineage>
        <taxon>Bacteria</taxon>
        <taxon>Pseudomonadati</taxon>
        <taxon>Bacteroidota</taxon>
        <taxon>Cytophagia</taxon>
        <taxon>Cytophagales</taxon>
        <taxon>Hymenobacteraceae</taxon>
        <taxon>Pontibacter</taxon>
    </lineage>
</organism>
<dbReference type="GO" id="GO:0016020">
    <property type="term" value="C:membrane"/>
    <property type="evidence" value="ECO:0007669"/>
    <property type="project" value="TreeGrafter"/>
</dbReference>
<dbReference type="SUPFAM" id="SSF53474">
    <property type="entry name" value="alpha/beta-Hydrolases"/>
    <property type="match status" value="1"/>
</dbReference>
<evidence type="ECO:0000313" key="4">
    <source>
        <dbReference type="EMBL" id="SIQ69943.1"/>
    </source>
</evidence>
<keyword evidence="2" id="KW-0732">Signal</keyword>
<evidence type="ECO:0000313" key="5">
    <source>
        <dbReference type="Proteomes" id="UP000185924"/>
    </source>
</evidence>
<dbReference type="InterPro" id="IPR029058">
    <property type="entry name" value="AB_hydrolase_fold"/>
</dbReference>
<dbReference type="STRING" id="1077936.SAMN05421545_1113"/>
<dbReference type="AlphaFoldDB" id="A0A1N6UWD9"/>
<protein>
    <submittedName>
        <fullName evidence="4">Pimeloyl-ACP methyl ester carboxylesterase</fullName>
    </submittedName>
</protein>